<gene>
    <name evidence="2" type="ORF">CFBP5473_10675</name>
    <name evidence="3" type="ORF">J5285_09045</name>
</gene>
<dbReference type="KEGG" id="alf:CFBP5473_10675"/>
<dbReference type="RefSeq" id="WP_027675480.1">
    <property type="nucleotide sequence ID" value="NZ_CP039691.1"/>
</dbReference>
<reference evidence="3 5" key="2">
    <citation type="submission" date="2021-03" db="EMBL/GenBank/DDBJ databases">
        <title>Rapid diversification of plasmids in a genus of pathogenic and nitrogen fixing bacteria.</title>
        <authorList>
            <person name="Weisberg A.J."/>
            <person name="Miller M."/>
            <person name="Ream W."/>
            <person name="Grunwald N.J."/>
            <person name="Chang J.H."/>
        </authorList>
    </citation>
    <scope>NUCLEOTIDE SEQUENCE [LARGE SCALE GENOMIC DNA]</scope>
    <source>
        <strain evidence="3 5">AF3.44</strain>
    </source>
</reference>
<dbReference type="Proteomes" id="UP000826513">
    <property type="component" value="Chromosome 1"/>
</dbReference>
<keyword evidence="5" id="KW-1185">Reference proteome</keyword>
<accession>A0A4D7DP78</accession>
<dbReference type="InterPro" id="IPR018964">
    <property type="entry name" value="Phage_phiJL001_Gp84_C"/>
</dbReference>
<dbReference type="AlphaFoldDB" id="A0A4D7DP78"/>
<dbReference type="OrthoDB" id="1633386at2"/>
<dbReference type="Proteomes" id="UP000298545">
    <property type="component" value="Chromosome circular"/>
</dbReference>
<sequence>MKTVPTELAAHLSGEATTTCHCWKVTLRDGSVLGFTEHDEPLHFGGVAYLAASGFQASESDSETGLAASSGEVAGGFSSEAVSEADLASGRYDGARVELYLVNWSAPEAQHMLLKVREIGEVTRSGGAFKAELRSFAHRLSQPQGRIYGRRCDAALGDARCGATLAGFQASGTVLGVDGQGRITVGGLGGFAEGFFQQGKLRFDSGANAGVSFDLDDHASQNAVTTLTFWLPMETAPQPGDGFTVTAGCDKSFATCKAKFGNHLNFRGFPHMPGADFAYSYVTSRTQHDGGALFS</sequence>
<evidence type="ECO:0000313" key="3">
    <source>
        <dbReference type="EMBL" id="QYA06214.1"/>
    </source>
</evidence>
<evidence type="ECO:0000313" key="2">
    <source>
        <dbReference type="EMBL" id="QCI98331.1"/>
    </source>
</evidence>
<dbReference type="InterPro" id="IPR011928">
    <property type="entry name" value="Phage_phiJL001_Gp84"/>
</dbReference>
<proteinExistence type="predicted"/>
<organism evidence="2 4">
    <name type="scientific">Agrobacterium larrymoorei</name>
    <dbReference type="NCBI Taxonomy" id="160699"/>
    <lineage>
        <taxon>Bacteria</taxon>
        <taxon>Pseudomonadati</taxon>
        <taxon>Pseudomonadota</taxon>
        <taxon>Alphaproteobacteria</taxon>
        <taxon>Hyphomicrobiales</taxon>
        <taxon>Rhizobiaceae</taxon>
        <taxon>Rhizobium/Agrobacterium group</taxon>
        <taxon>Agrobacterium</taxon>
    </lineage>
</organism>
<dbReference type="Pfam" id="PF09931">
    <property type="entry name" value="Phage_phiJL001_Gp84_N"/>
    <property type="match status" value="1"/>
</dbReference>
<dbReference type="EMBL" id="CP039691">
    <property type="protein sequence ID" value="QCI98331.1"/>
    <property type="molecule type" value="Genomic_DNA"/>
</dbReference>
<reference evidence="2 4" key="1">
    <citation type="submission" date="2019-04" db="EMBL/GenBank/DDBJ databases">
        <title>Complete genome sequence of Agrobacterium larrymoorei CFBP5473.</title>
        <authorList>
            <person name="Haryono M."/>
            <person name="Chou L."/>
            <person name="Lin Y.-C."/>
            <person name="Lai E.-M."/>
            <person name="Kuo C.-H."/>
        </authorList>
    </citation>
    <scope>NUCLEOTIDE SEQUENCE [LARGE SCALE GENOMIC DNA]</scope>
    <source>
        <strain evidence="2 4">CFBP5473</strain>
    </source>
</reference>
<dbReference type="STRING" id="1367849.GCA_000518585_02732"/>
<evidence type="ECO:0000313" key="5">
    <source>
        <dbReference type="Proteomes" id="UP000826513"/>
    </source>
</evidence>
<feature type="domain" description="Bacteriophage phiJL001 Gp84 C-terminal" evidence="1">
    <location>
        <begin position="194"/>
        <end position="276"/>
    </location>
</feature>
<dbReference type="Pfam" id="PF09356">
    <property type="entry name" value="Phage_BR0599"/>
    <property type="match status" value="1"/>
</dbReference>
<evidence type="ECO:0000313" key="4">
    <source>
        <dbReference type="Proteomes" id="UP000298545"/>
    </source>
</evidence>
<evidence type="ECO:0000259" key="1">
    <source>
        <dbReference type="Pfam" id="PF09356"/>
    </source>
</evidence>
<dbReference type="EMBL" id="CP072167">
    <property type="protein sequence ID" value="QYA06214.1"/>
    <property type="molecule type" value="Genomic_DNA"/>
</dbReference>
<protein>
    <submittedName>
        <fullName evidence="2">DUF2163 domain-containing protein</fullName>
    </submittedName>
</protein>
<dbReference type="NCBIfam" id="TIGR02218">
    <property type="entry name" value="phg_TIGR02218"/>
    <property type="match status" value="1"/>
</dbReference>
<name>A0A4D7DP78_9HYPH</name>